<comment type="caution">
    <text evidence="1">The sequence shown here is derived from an EMBL/GenBank/DDBJ whole genome shotgun (WGS) entry which is preliminary data.</text>
</comment>
<dbReference type="Proteomes" id="UP000666562">
    <property type="component" value="Unassembled WGS sequence"/>
</dbReference>
<dbReference type="RefSeq" id="WP_209044409.1">
    <property type="nucleotide sequence ID" value="NZ_JAAORC010000002.1"/>
</dbReference>
<gene>
    <name evidence="1" type="ORF">HA142_06085</name>
</gene>
<evidence type="ECO:0000313" key="1">
    <source>
        <dbReference type="EMBL" id="MBO8223078.1"/>
    </source>
</evidence>
<sequence length="73" mass="8640">MCAYSDPNNFETVPLQIIKLIEMCHYKGYDISKRKDLIKVQKKTNKIVKLICGLDRNEDVELAMERYSQEEEE</sequence>
<reference evidence="1" key="1">
    <citation type="submission" date="2020-03" db="EMBL/GenBank/DDBJ databases">
        <title>Genome differentiation and subclade ecological adaptation of Prochlorococcus HLII clade in the global ocean.</title>
        <authorList>
            <person name="Yan W."/>
            <person name="Fen X."/>
            <person name="Zhang W."/>
        </authorList>
    </citation>
    <scope>NUCLEOTIDE SEQUENCE</scope>
    <source>
        <strain evidence="1">XMU1401</strain>
    </source>
</reference>
<protein>
    <submittedName>
        <fullName evidence="1">Uncharacterized protein</fullName>
    </submittedName>
</protein>
<proteinExistence type="predicted"/>
<organism evidence="1 2">
    <name type="scientific">Prochlorococcus marinus str. XMU1401</name>
    <dbReference type="NCBI Taxonomy" id="2052594"/>
    <lineage>
        <taxon>Bacteria</taxon>
        <taxon>Bacillati</taxon>
        <taxon>Cyanobacteriota</taxon>
        <taxon>Cyanophyceae</taxon>
        <taxon>Synechococcales</taxon>
        <taxon>Prochlorococcaceae</taxon>
        <taxon>Prochlorococcus</taxon>
    </lineage>
</organism>
<name>A0A8I1X3B8_PROMR</name>
<dbReference type="EMBL" id="JAAORC010000002">
    <property type="protein sequence ID" value="MBO8223078.1"/>
    <property type="molecule type" value="Genomic_DNA"/>
</dbReference>
<accession>A0A8I1X3B8</accession>
<evidence type="ECO:0000313" key="2">
    <source>
        <dbReference type="Proteomes" id="UP000666562"/>
    </source>
</evidence>
<dbReference type="AlphaFoldDB" id="A0A8I1X3B8"/>